<dbReference type="KEGG" id="puo:RZN69_13685"/>
<dbReference type="Proteomes" id="UP001304300">
    <property type="component" value="Chromosome"/>
</dbReference>
<reference evidence="1 2" key="1">
    <citation type="submission" date="2023-10" db="EMBL/GenBank/DDBJ databases">
        <title>Rubellicoccus peritrichatus gen. nov., sp. nov., isolated from an algae of coral reef tank.</title>
        <authorList>
            <person name="Luo J."/>
        </authorList>
    </citation>
    <scope>NUCLEOTIDE SEQUENCE [LARGE SCALE GENOMIC DNA]</scope>
    <source>
        <strain evidence="1 2">CR14</strain>
    </source>
</reference>
<dbReference type="InterPro" id="IPR037079">
    <property type="entry name" value="AF2212/PG0164-like_sf"/>
</dbReference>
<dbReference type="EMBL" id="CP136920">
    <property type="protein sequence ID" value="WOO39669.1"/>
    <property type="molecule type" value="Genomic_DNA"/>
</dbReference>
<dbReference type="InterPro" id="IPR015018">
    <property type="entry name" value="DUF1905"/>
</dbReference>
<dbReference type="RefSeq" id="WP_317831644.1">
    <property type="nucleotide sequence ID" value="NZ_CP136920.1"/>
</dbReference>
<name>A0AAQ3L849_9BACT</name>
<accession>A0AAQ3L849</accession>
<dbReference type="Pfam" id="PF08922">
    <property type="entry name" value="DUF1905"/>
    <property type="match status" value="1"/>
</dbReference>
<dbReference type="Gene3D" id="2.40.30.100">
    <property type="entry name" value="AF2212/PG0164-like"/>
    <property type="match status" value="1"/>
</dbReference>
<protein>
    <submittedName>
        <fullName evidence="1">YdeI/OmpD-associated family protein</fullName>
    </submittedName>
</protein>
<evidence type="ECO:0000313" key="2">
    <source>
        <dbReference type="Proteomes" id="UP001304300"/>
    </source>
</evidence>
<sequence length="159" mass="18250">MFANKMKKRHRFSANVAIHDFGRMKYTVVYLPKRIEKELRLLEMPRLRVEGLIHGEPFSGACQPTGKAWYLILSKRILKEAGLNVGDKVEGQLSIADQEAVDIPEDLQLELDRNSNIRKKWDALSAGKKRGLAYRVASAKRLETREQRIFEVLEVISDS</sequence>
<dbReference type="AlphaFoldDB" id="A0AAQ3L849"/>
<gene>
    <name evidence="1" type="ORF">RZN69_13685</name>
</gene>
<dbReference type="SUPFAM" id="SSF141694">
    <property type="entry name" value="AF2212/PG0164-like"/>
    <property type="match status" value="1"/>
</dbReference>
<evidence type="ECO:0000313" key="1">
    <source>
        <dbReference type="EMBL" id="WOO39669.1"/>
    </source>
</evidence>
<dbReference type="Pfam" id="PF13376">
    <property type="entry name" value="OmdA"/>
    <property type="match status" value="1"/>
</dbReference>
<organism evidence="1 2">
    <name type="scientific">Rubellicoccus peritrichatus</name>
    <dbReference type="NCBI Taxonomy" id="3080537"/>
    <lineage>
        <taxon>Bacteria</taxon>
        <taxon>Pseudomonadati</taxon>
        <taxon>Verrucomicrobiota</taxon>
        <taxon>Opitutia</taxon>
        <taxon>Puniceicoccales</taxon>
        <taxon>Cerasicoccaceae</taxon>
        <taxon>Rubellicoccus</taxon>
    </lineage>
</organism>
<proteinExistence type="predicted"/>
<keyword evidence="2" id="KW-1185">Reference proteome</keyword>